<reference evidence="2" key="1">
    <citation type="submission" date="2017-09" db="EMBL/GenBank/DDBJ databases">
        <title>Polyketide synthases of a Diaporthe helianthi virulent isolate.</title>
        <authorList>
            <person name="Baroncelli R."/>
        </authorList>
    </citation>
    <scope>NUCLEOTIDE SEQUENCE [LARGE SCALE GENOMIC DNA]</scope>
    <source>
        <strain evidence="2">7/96</strain>
    </source>
</reference>
<dbReference type="STRING" id="158607.A0A2P5HUT2"/>
<dbReference type="AlphaFoldDB" id="A0A2P5HUT2"/>
<feature type="compositionally biased region" description="Polar residues" evidence="1">
    <location>
        <begin position="16"/>
        <end position="25"/>
    </location>
</feature>
<proteinExistence type="predicted"/>
<comment type="caution">
    <text evidence="2">The sequence shown here is derived from an EMBL/GenBank/DDBJ whole genome shotgun (WGS) entry which is preliminary data.</text>
</comment>
<accession>A0A2P5HUT2</accession>
<feature type="region of interest" description="Disordered" evidence="1">
    <location>
        <begin position="1"/>
        <end position="66"/>
    </location>
</feature>
<gene>
    <name evidence="2" type="ORF">DHEL01_v207609</name>
</gene>
<dbReference type="OrthoDB" id="5234614at2759"/>
<dbReference type="InParanoid" id="A0A2P5HUT2"/>
<protein>
    <submittedName>
        <fullName evidence="2">Uncharacterized protein</fullName>
    </submittedName>
</protein>
<keyword evidence="3" id="KW-1185">Reference proteome</keyword>
<sequence length="376" mass="42736">MLDSLSTWRSQKEVRSSQSARKSSLTPPPRRSQATTDATKLVPHYLGDRIPSSPGEGDTRKPRRRQAVEESLIHLTATKHPNPRYIRDDNECFKLESVARFCKDYDIELDGNRWDNFKRLLSGCQDLPFIILQNPTNAHIYEYDEMKKCPTIQWISDVLAEIGLTLEDVVIVDICSLLSDHDLRQLSDEGSEEEGLKRRFDAIERSYGMVEDILKVLKPSVLISCQCASLNNMRTRVGRRLATTDNMLARCLCSNEADAKRGLTSTIQIGSANSLMVYGVHPRRLSHKELMIPVLRGTFKDVFEPYMNWFKREEGKVQIAEGKEIEERRKDANKPVVAVQEKTGLQKFPLVVVTEVDGDETGLGEQLSTLKLQEVD</sequence>
<organism evidence="2 3">
    <name type="scientific">Diaporthe helianthi</name>
    <dbReference type="NCBI Taxonomy" id="158607"/>
    <lineage>
        <taxon>Eukaryota</taxon>
        <taxon>Fungi</taxon>
        <taxon>Dikarya</taxon>
        <taxon>Ascomycota</taxon>
        <taxon>Pezizomycotina</taxon>
        <taxon>Sordariomycetes</taxon>
        <taxon>Sordariomycetidae</taxon>
        <taxon>Diaporthales</taxon>
        <taxon>Diaporthaceae</taxon>
        <taxon>Diaporthe</taxon>
    </lineage>
</organism>
<dbReference type="Proteomes" id="UP000094444">
    <property type="component" value="Unassembled WGS sequence"/>
</dbReference>
<evidence type="ECO:0000313" key="2">
    <source>
        <dbReference type="EMBL" id="POS74001.1"/>
    </source>
</evidence>
<evidence type="ECO:0000256" key="1">
    <source>
        <dbReference type="SAM" id="MobiDB-lite"/>
    </source>
</evidence>
<dbReference type="EMBL" id="MAVT02000699">
    <property type="protein sequence ID" value="POS74001.1"/>
    <property type="molecule type" value="Genomic_DNA"/>
</dbReference>
<name>A0A2P5HUT2_DIAHE</name>
<evidence type="ECO:0000313" key="3">
    <source>
        <dbReference type="Proteomes" id="UP000094444"/>
    </source>
</evidence>